<dbReference type="EMBL" id="CP032514">
    <property type="protein sequence ID" value="AYD89710.1"/>
    <property type="molecule type" value="Genomic_DNA"/>
</dbReference>
<reference evidence="4 5" key="1">
    <citation type="submission" date="2018-09" db="EMBL/GenBank/DDBJ databases">
        <authorList>
            <person name="Li J."/>
        </authorList>
    </citation>
    <scope>NUCLEOTIDE SEQUENCE [LARGE SCALE GENOMIC DNA]</scope>
    <source>
        <strain evidence="4 5">2129</strain>
    </source>
</reference>
<keyword evidence="3" id="KW-1133">Transmembrane helix</keyword>
<sequence length="387" mass="40336">MALRFNPPPNWPRPPEGFEPPPGWQPDPAWGPAPEGWQLWVDDSAPTTGLSDAGSAAVPGTDPAWAPTGSASSAPTGPAAASAETASMPAHVADPTGSSASAPSGDYAPSSAPAGYDPGADYSQAPTPFHNQAPGVPPGGPQGQTGGWQPVDVAGGLSPAPASKPVTRQWWFWTIIAAVLVVALVVTLLLVNRSSSNQAGGATTQSSSDTGSSSDDDADSSDNNSGGGSGGEGTSADTAIDPTQQDVVLPSTREEDKDKGIQITVHFDAVTWDANDTLKADNEYIYEEPPEGQVYITVPITVSYEGEGQFDKYDLDITYEDGGNTSEPEIFIDDKSFYSQSMPRNGGSATGYYAFLISEDSVNSGNFVISAFDTYSSDREEWFVQAK</sequence>
<dbReference type="Proteomes" id="UP000273001">
    <property type="component" value="Chromosome"/>
</dbReference>
<keyword evidence="3" id="KW-0472">Membrane</keyword>
<evidence type="ECO:0000313" key="4">
    <source>
        <dbReference type="EMBL" id="AYD89710.1"/>
    </source>
</evidence>
<feature type="transmembrane region" description="Helical" evidence="3">
    <location>
        <begin position="170"/>
        <end position="191"/>
    </location>
</feature>
<evidence type="ECO:0000256" key="1">
    <source>
        <dbReference type="ARBA" id="ARBA00022729"/>
    </source>
</evidence>
<evidence type="ECO:0000256" key="2">
    <source>
        <dbReference type="SAM" id="MobiDB-lite"/>
    </source>
</evidence>
<feature type="region of interest" description="Disordered" evidence="2">
    <location>
        <begin position="196"/>
        <end position="243"/>
    </location>
</feature>
<protein>
    <recommendedName>
        <fullName evidence="6">DUF4352 domain-containing protein</fullName>
    </recommendedName>
</protein>
<keyword evidence="1" id="KW-0732">Signal</keyword>
<name>A0ABM6Z3G6_9ACTO</name>
<evidence type="ECO:0000256" key="3">
    <source>
        <dbReference type="SAM" id="Phobius"/>
    </source>
</evidence>
<proteinExistence type="predicted"/>
<organism evidence="4 5">
    <name type="scientific">Actinomyces lilanjuaniae</name>
    <dbReference type="NCBI Taxonomy" id="2321394"/>
    <lineage>
        <taxon>Bacteria</taxon>
        <taxon>Bacillati</taxon>
        <taxon>Actinomycetota</taxon>
        <taxon>Actinomycetes</taxon>
        <taxon>Actinomycetales</taxon>
        <taxon>Actinomycetaceae</taxon>
        <taxon>Actinomyces</taxon>
    </lineage>
</organism>
<dbReference type="InterPro" id="IPR029050">
    <property type="entry name" value="Immunoprotect_excell_Ig-like"/>
</dbReference>
<keyword evidence="5" id="KW-1185">Reference proteome</keyword>
<evidence type="ECO:0000313" key="5">
    <source>
        <dbReference type="Proteomes" id="UP000273001"/>
    </source>
</evidence>
<keyword evidence="3" id="KW-0812">Transmembrane</keyword>
<feature type="compositionally biased region" description="Low complexity" evidence="2">
    <location>
        <begin position="63"/>
        <end position="90"/>
    </location>
</feature>
<gene>
    <name evidence="4" type="ORF">D5R93_05980</name>
</gene>
<feature type="region of interest" description="Disordered" evidence="2">
    <location>
        <begin position="1"/>
        <end position="156"/>
    </location>
</feature>
<feature type="compositionally biased region" description="Pro residues" evidence="2">
    <location>
        <begin position="1"/>
        <end position="31"/>
    </location>
</feature>
<evidence type="ECO:0008006" key="6">
    <source>
        <dbReference type="Google" id="ProtNLM"/>
    </source>
</evidence>
<feature type="compositionally biased region" description="Low complexity" evidence="2">
    <location>
        <begin position="199"/>
        <end position="213"/>
    </location>
</feature>
<dbReference type="Gene3D" id="2.60.40.1240">
    <property type="match status" value="1"/>
</dbReference>
<accession>A0ABM6Z3G6</accession>